<keyword evidence="2" id="KW-1185">Reference proteome</keyword>
<proteinExistence type="predicted"/>
<dbReference type="SUPFAM" id="SSF56176">
    <property type="entry name" value="FAD-binding/transporter-associated domain-like"/>
    <property type="match status" value="1"/>
</dbReference>
<accession>A0ABR3C824</accession>
<gene>
    <name evidence="1" type="ORF">SLS55_009204</name>
</gene>
<evidence type="ECO:0008006" key="3">
    <source>
        <dbReference type="Google" id="ProtNLM"/>
    </source>
</evidence>
<protein>
    <recommendedName>
        <fullName evidence="3">FAD linked oxidase N-terminal domain-containing protein</fullName>
    </recommendedName>
</protein>
<sequence>MLSRLTFRQVPADPCWPSDSAWASLNATVSGRLIRTQLPASVCYSSEANYDPEACEALMSSWTTSAFHSNDPASVPGPQAADNSCNPIYPNGTSVAGDPNAGSKGCSIGNYPPYVVNATEAGHVQAAVKFAIDHNLRLNVKNTGHSSYRAVAHGSLS</sequence>
<dbReference type="GeneID" id="92013289"/>
<organism evidence="1 2">
    <name type="scientific">Diplodia seriata</name>
    <dbReference type="NCBI Taxonomy" id="420778"/>
    <lineage>
        <taxon>Eukaryota</taxon>
        <taxon>Fungi</taxon>
        <taxon>Dikarya</taxon>
        <taxon>Ascomycota</taxon>
        <taxon>Pezizomycotina</taxon>
        <taxon>Dothideomycetes</taxon>
        <taxon>Dothideomycetes incertae sedis</taxon>
        <taxon>Botryosphaeriales</taxon>
        <taxon>Botryosphaeriaceae</taxon>
        <taxon>Diplodia</taxon>
    </lineage>
</organism>
<dbReference type="RefSeq" id="XP_066629836.1">
    <property type="nucleotide sequence ID" value="XM_066780607.1"/>
</dbReference>
<dbReference type="Gene3D" id="3.30.465.10">
    <property type="match status" value="1"/>
</dbReference>
<reference evidence="1 2" key="1">
    <citation type="submission" date="2024-02" db="EMBL/GenBank/DDBJ databases">
        <title>De novo assembly and annotation of 12 fungi associated with fruit tree decline syndrome in Ontario, Canada.</title>
        <authorList>
            <person name="Sulman M."/>
            <person name="Ellouze W."/>
            <person name="Ilyukhin E."/>
        </authorList>
    </citation>
    <scope>NUCLEOTIDE SEQUENCE [LARGE SCALE GENOMIC DNA]</scope>
    <source>
        <strain evidence="1 2">FDS-637</strain>
    </source>
</reference>
<evidence type="ECO:0000313" key="2">
    <source>
        <dbReference type="Proteomes" id="UP001430584"/>
    </source>
</evidence>
<dbReference type="EMBL" id="JAJVCZ030000009">
    <property type="protein sequence ID" value="KAL0256807.1"/>
    <property type="molecule type" value="Genomic_DNA"/>
</dbReference>
<name>A0ABR3C824_9PEZI</name>
<dbReference type="Proteomes" id="UP001430584">
    <property type="component" value="Unassembled WGS sequence"/>
</dbReference>
<comment type="caution">
    <text evidence="1">The sequence shown here is derived from an EMBL/GenBank/DDBJ whole genome shotgun (WGS) entry which is preliminary data.</text>
</comment>
<evidence type="ECO:0000313" key="1">
    <source>
        <dbReference type="EMBL" id="KAL0256807.1"/>
    </source>
</evidence>
<dbReference type="InterPro" id="IPR016169">
    <property type="entry name" value="FAD-bd_PCMH_sub2"/>
</dbReference>
<dbReference type="InterPro" id="IPR036318">
    <property type="entry name" value="FAD-bd_PCMH-like_sf"/>
</dbReference>